<keyword evidence="1" id="KW-0812">Transmembrane</keyword>
<accession>A0ABV0IRV2</accession>
<proteinExistence type="predicted"/>
<dbReference type="EMBL" id="JBDXMI010000001">
    <property type="protein sequence ID" value="MEO9384014.1"/>
    <property type="molecule type" value="Genomic_DNA"/>
</dbReference>
<feature type="transmembrane region" description="Helical" evidence="1">
    <location>
        <begin position="271"/>
        <end position="291"/>
    </location>
</feature>
<evidence type="ECO:0000313" key="2">
    <source>
        <dbReference type="EMBL" id="MEO9384014.1"/>
    </source>
</evidence>
<sequence length="399" mass="43879">MADKTTKVNLHKDGNVTISGNSRITEKEVEETRNAIIRDLDAVYHRIVKKMEPFQQAWASGPKLALAEAVYDGAKAGVSGWGEDFADFFKAETWQNMGHGVKNAAGDTWDLLSSNAIKTGKSIKESINGAIKDSDQLLNWSWYNHKYADMQNAIDAQVNAVIANAKSTVKTAEKDIEKAKKLYKYRQEILALPGAIAAGNPEPVQKFVETSLMDIDPELAKSIRYSPEFHQAIALLQDKDAGPAYITYAMLCYEAIPPNFYAYLATRGGSYLAIDLITTLILAFFTAGAALEARISLLIARIAASSKKVSKVIKAVEHAQAAFDAIISMIQDFFNIGKRLREYTKKLVASRNRSVAAKGGSKTEIAIKHKIHTRSKKCQCCGSTSHHTPHHGKGVIVYQ</sequence>
<organism evidence="2 3">
    <name type="scientific">Chromobacterium phragmitis</name>
    <dbReference type="NCBI Taxonomy" id="2202141"/>
    <lineage>
        <taxon>Bacteria</taxon>
        <taxon>Pseudomonadati</taxon>
        <taxon>Pseudomonadota</taxon>
        <taxon>Betaproteobacteria</taxon>
        <taxon>Neisseriales</taxon>
        <taxon>Chromobacteriaceae</taxon>
        <taxon>Chromobacterium</taxon>
    </lineage>
</organism>
<protein>
    <submittedName>
        <fullName evidence="2">Uncharacterized protein</fullName>
    </submittedName>
</protein>
<reference evidence="2 3" key="1">
    <citation type="submission" date="2024-05" db="EMBL/GenBank/DDBJ databases">
        <authorList>
            <person name="De Oliveira J.P."/>
            <person name="Noriler S.A."/>
            <person name="De Oliveira A.G."/>
            <person name="Sipoli D.S."/>
        </authorList>
    </citation>
    <scope>NUCLEOTIDE SEQUENCE [LARGE SCALE GENOMIC DNA]</scope>
    <source>
        <strain evidence="2 3">LABIM192</strain>
    </source>
</reference>
<keyword evidence="1" id="KW-1133">Transmembrane helix</keyword>
<dbReference type="Proteomes" id="UP001462502">
    <property type="component" value="Unassembled WGS sequence"/>
</dbReference>
<gene>
    <name evidence="2" type="ORF">ABI908_07755</name>
</gene>
<name>A0ABV0IRV2_9NEIS</name>
<keyword evidence="3" id="KW-1185">Reference proteome</keyword>
<comment type="caution">
    <text evidence="2">The sequence shown here is derived from an EMBL/GenBank/DDBJ whole genome shotgun (WGS) entry which is preliminary data.</text>
</comment>
<dbReference type="RefSeq" id="WP_347936836.1">
    <property type="nucleotide sequence ID" value="NZ_JBDXMI010000001.1"/>
</dbReference>
<evidence type="ECO:0000256" key="1">
    <source>
        <dbReference type="SAM" id="Phobius"/>
    </source>
</evidence>
<evidence type="ECO:0000313" key="3">
    <source>
        <dbReference type="Proteomes" id="UP001462502"/>
    </source>
</evidence>
<keyword evidence="1" id="KW-0472">Membrane</keyword>